<name>A0A4Q1AVG8_9BACT</name>
<dbReference type="AlphaFoldDB" id="A0A4Q1AVG8"/>
<gene>
    <name evidence="1" type="ORF">CP965_00880</name>
</gene>
<sequence>MEESLSKTIKENFLDSLAKTYGNKILDYFTLDSFLRLYDEWDIQNSHMYIESKLGEFQQETDGLEYIKTHKLVSGEYWFDSIDVVKHKVHGEEFDTSREASKRLYSIHDYDRDAVQEKVIKKVFILLKKLSDERKKQLGLKNYTLKEQLSIIEQKPIFDTYVKEIPNCVKRKFMEVLYDNINKDLNYTIEFEFKDFKQLYLKLGIQNIKMFLESKVGEVHTYEQLYDFIDENNLDEDNCFDTRMILTKFGVYDKKEGFYLTYDVSNSCLCELFDTELEAQQYLKKIDSPARELYVRKVGANMSVIFKKLDDEKKEELGFREFSIEEMIEIIKKYPIDRSFKYYYKK</sequence>
<evidence type="ECO:0000313" key="2">
    <source>
        <dbReference type="Proteomes" id="UP000289718"/>
    </source>
</evidence>
<comment type="caution">
    <text evidence="1">The sequence shown here is derived from an EMBL/GenBank/DDBJ whole genome shotgun (WGS) entry which is preliminary data.</text>
</comment>
<protein>
    <submittedName>
        <fullName evidence="1">Uncharacterized protein</fullName>
    </submittedName>
</protein>
<dbReference type="RefSeq" id="WP_129060145.1">
    <property type="nucleotide sequence ID" value="NZ_NXIE01000001.1"/>
</dbReference>
<dbReference type="EMBL" id="NXIE01000001">
    <property type="protein sequence ID" value="RXK14035.1"/>
    <property type="molecule type" value="Genomic_DNA"/>
</dbReference>
<proteinExistence type="predicted"/>
<dbReference type="Proteomes" id="UP000289718">
    <property type="component" value="Unassembled WGS sequence"/>
</dbReference>
<organism evidence="1 2">
    <name type="scientific">Halarcobacter mediterraneus</name>
    <dbReference type="NCBI Taxonomy" id="2023153"/>
    <lineage>
        <taxon>Bacteria</taxon>
        <taxon>Pseudomonadati</taxon>
        <taxon>Campylobacterota</taxon>
        <taxon>Epsilonproteobacteria</taxon>
        <taxon>Campylobacterales</taxon>
        <taxon>Arcobacteraceae</taxon>
        <taxon>Halarcobacter</taxon>
    </lineage>
</organism>
<keyword evidence="2" id="KW-1185">Reference proteome</keyword>
<reference evidence="1 2" key="1">
    <citation type="submission" date="2017-09" db="EMBL/GenBank/DDBJ databases">
        <title>Genomics of the genus Arcobacter.</title>
        <authorList>
            <person name="Perez-Cataluna A."/>
            <person name="Figueras M.J."/>
            <person name="Salas-Masso N."/>
        </authorList>
    </citation>
    <scope>NUCLEOTIDE SEQUENCE [LARGE SCALE GENOMIC DNA]</scope>
    <source>
        <strain evidence="1 2">F156-34</strain>
    </source>
</reference>
<accession>A0A4Q1AVG8</accession>
<evidence type="ECO:0000313" key="1">
    <source>
        <dbReference type="EMBL" id="RXK14035.1"/>
    </source>
</evidence>